<protein>
    <submittedName>
        <fullName evidence="3">Uncharacterized protein</fullName>
    </submittedName>
</protein>
<reference evidence="3 4" key="1">
    <citation type="journal article" date="2020" name="ISME J.">
        <title>Uncovering the hidden diversity of litter-decomposition mechanisms in mushroom-forming fungi.</title>
        <authorList>
            <person name="Floudas D."/>
            <person name="Bentzer J."/>
            <person name="Ahren D."/>
            <person name="Johansson T."/>
            <person name="Persson P."/>
            <person name="Tunlid A."/>
        </authorList>
    </citation>
    <scope>NUCLEOTIDE SEQUENCE [LARGE SCALE GENOMIC DNA]</scope>
    <source>
        <strain evidence="3 4">CBS 146.42</strain>
    </source>
</reference>
<dbReference type="EMBL" id="JAACJO010000004">
    <property type="protein sequence ID" value="KAF5359677.1"/>
    <property type="molecule type" value="Genomic_DNA"/>
</dbReference>
<gene>
    <name evidence="3" type="ORF">D9756_002873</name>
</gene>
<comment type="caution">
    <text evidence="3">The sequence shown here is derived from an EMBL/GenBank/DDBJ whole genome shotgun (WGS) entry which is preliminary data.</text>
</comment>
<feature type="region of interest" description="Disordered" evidence="1">
    <location>
        <begin position="198"/>
        <end position="232"/>
    </location>
</feature>
<feature type="region of interest" description="Disordered" evidence="1">
    <location>
        <begin position="256"/>
        <end position="298"/>
    </location>
</feature>
<keyword evidence="4" id="KW-1185">Reference proteome</keyword>
<feature type="signal peptide" evidence="2">
    <location>
        <begin position="1"/>
        <end position="17"/>
    </location>
</feature>
<feature type="chain" id="PRO_5034884564" evidence="2">
    <location>
        <begin position="18"/>
        <end position="357"/>
    </location>
</feature>
<evidence type="ECO:0000313" key="3">
    <source>
        <dbReference type="EMBL" id="KAF5359677.1"/>
    </source>
</evidence>
<accession>A0A8H5LJP1</accession>
<dbReference type="OrthoDB" id="3110505at2759"/>
<sequence length="357" mass="39186">MLLFTLLLSFVLLSCSATPVAPSTKSSLSTRAVLKRAPLVNFDTHRTGLTYVVTGSRQDCWEQCVGDDGVDADYCEEICRDHRHRHDDDGGGWVMTISTQDHPKRTRLGRYIDESCWEECIGGEGGDADYCEEICQDQPGEADGGANTLIKVEIASAQSTFRSERDPGSGEDACWEDCTNKEGANSDYCEEVCRNHEHGDKSGPNGDDEDVEAKKSPLQPVSQRDGDKDEDACWEDCTNKEGADADYCEEICRNHDHGDSDDSSDGDSGRDSRAITSPEFQSGLRGAQDADDNDGEDACWEDCTGQEGADADYCEEICRNHDHGDGEEEDDDVDEPELRLVGQVLSSASPQRWLLGI</sequence>
<evidence type="ECO:0000256" key="1">
    <source>
        <dbReference type="SAM" id="MobiDB-lite"/>
    </source>
</evidence>
<dbReference type="Proteomes" id="UP000559027">
    <property type="component" value="Unassembled WGS sequence"/>
</dbReference>
<organism evidence="3 4">
    <name type="scientific">Leucocoprinus leucothites</name>
    <dbReference type="NCBI Taxonomy" id="201217"/>
    <lineage>
        <taxon>Eukaryota</taxon>
        <taxon>Fungi</taxon>
        <taxon>Dikarya</taxon>
        <taxon>Basidiomycota</taxon>
        <taxon>Agaricomycotina</taxon>
        <taxon>Agaricomycetes</taxon>
        <taxon>Agaricomycetidae</taxon>
        <taxon>Agaricales</taxon>
        <taxon>Agaricineae</taxon>
        <taxon>Agaricaceae</taxon>
        <taxon>Leucocoprinus</taxon>
    </lineage>
</organism>
<feature type="compositionally biased region" description="Acidic residues" evidence="1">
    <location>
        <begin position="289"/>
        <end position="298"/>
    </location>
</feature>
<keyword evidence="2" id="KW-0732">Signal</keyword>
<evidence type="ECO:0000313" key="4">
    <source>
        <dbReference type="Proteomes" id="UP000559027"/>
    </source>
</evidence>
<dbReference type="AlphaFoldDB" id="A0A8H5LJP1"/>
<proteinExistence type="predicted"/>
<evidence type="ECO:0000256" key="2">
    <source>
        <dbReference type="SAM" id="SignalP"/>
    </source>
</evidence>
<name>A0A8H5LJP1_9AGAR</name>